<dbReference type="HOGENOM" id="CLU_1073886_0_0_1"/>
<dbReference type="InParanoid" id="B0D9L1"/>
<name>B0D9L1_LACBS</name>
<reference evidence="2 3" key="1">
    <citation type="journal article" date="2008" name="Nature">
        <title>The genome of Laccaria bicolor provides insights into mycorrhizal symbiosis.</title>
        <authorList>
            <person name="Martin F."/>
            <person name="Aerts A."/>
            <person name="Ahren D."/>
            <person name="Brun A."/>
            <person name="Danchin E.G.J."/>
            <person name="Duchaussoy F."/>
            <person name="Gibon J."/>
            <person name="Kohler A."/>
            <person name="Lindquist E."/>
            <person name="Pereda V."/>
            <person name="Salamov A."/>
            <person name="Shapiro H.J."/>
            <person name="Wuyts J."/>
            <person name="Blaudez D."/>
            <person name="Buee M."/>
            <person name="Brokstein P."/>
            <person name="Canbaeck B."/>
            <person name="Cohen D."/>
            <person name="Courty P.E."/>
            <person name="Coutinho P.M."/>
            <person name="Delaruelle C."/>
            <person name="Detter J.C."/>
            <person name="Deveau A."/>
            <person name="DiFazio S."/>
            <person name="Duplessis S."/>
            <person name="Fraissinet-Tachet L."/>
            <person name="Lucic E."/>
            <person name="Frey-Klett P."/>
            <person name="Fourrey C."/>
            <person name="Feussner I."/>
            <person name="Gay G."/>
            <person name="Grimwood J."/>
            <person name="Hoegger P.J."/>
            <person name="Jain P."/>
            <person name="Kilaru S."/>
            <person name="Labbe J."/>
            <person name="Lin Y.C."/>
            <person name="Legue V."/>
            <person name="Le Tacon F."/>
            <person name="Marmeisse R."/>
            <person name="Melayah D."/>
            <person name="Montanini B."/>
            <person name="Muratet M."/>
            <person name="Nehls U."/>
            <person name="Niculita-Hirzel H."/>
            <person name="Oudot-Le Secq M.P."/>
            <person name="Peter M."/>
            <person name="Quesneville H."/>
            <person name="Rajashekar B."/>
            <person name="Reich M."/>
            <person name="Rouhier N."/>
            <person name="Schmutz J."/>
            <person name="Yin T."/>
            <person name="Chalot M."/>
            <person name="Henrissat B."/>
            <person name="Kuees U."/>
            <person name="Lucas S."/>
            <person name="Van de Peer Y."/>
            <person name="Podila G.K."/>
            <person name="Polle A."/>
            <person name="Pukkila P.J."/>
            <person name="Richardson P.M."/>
            <person name="Rouze P."/>
            <person name="Sanders I.R."/>
            <person name="Stajich J.E."/>
            <person name="Tunlid A."/>
            <person name="Tuskan G."/>
            <person name="Grigoriev I.V."/>
        </authorList>
    </citation>
    <scope>NUCLEOTIDE SEQUENCE [LARGE SCALE GENOMIC DNA]</scope>
    <source>
        <strain evidence="3">S238N-H82 / ATCC MYA-4686</strain>
    </source>
</reference>
<dbReference type="AlphaFoldDB" id="B0D9L1"/>
<dbReference type="KEGG" id="lbc:LACBIDRAFT_326759"/>
<keyword evidence="3" id="KW-1185">Reference proteome</keyword>
<evidence type="ECO:0000313" key="2">
    <source>
        <dbReference type="EMBL" id="EDR08370.1"/>
    </source>
</evidence>
<gene>
    <name evidence="2" type="ORF">LACBIDRAFT_326759</name>
</gene>
<proteinExistence type="predicted"/>
<organism evidence="3">
    <name type="scientific">Laccaria bicolor (strain S238N-H82 / ATCC MYA-4686)</name>
    <name type="common">Bicoloured deceiver</name>
    <name type="synonym">Laccaria laccata var. bicolor</name>
    <dbReference type="NCBI Taxonomy" id="486041"/>
    <lineage>
        <taxon>Eukaryota</taxon>
        <taxon>Fungi</taxon>
        <taxon>Dikarya</taxon>
        <taxon>Basidiomycota</taxon>
        <taxon>Agaricomycotina</taxon>
        <taxon>Agaricomycetes</taxon>
        <taxon>Agaricomycetidae</taxon>
        <taxon>Agaricales</taxon>
        <taxon>Agaricineae</taxon>
        <taxon>Hydnangiaceae</taxon>
        <taxon>Laccaria</taxon>
    </lineage>
</organism>
<sequence length="243" mass="27235">MPRIRIRKGISVAKEDLQKSLGPNCTPAFVKQWKFWLLYPELFLTSDNNDHRRAVARVYIQKIFANDKWKNSTRKGGAVLPPDNELAPSRIVTSPTSETSEAIYGQDKVYAKKAAKPPSSLKPVLRNRPRPTNPTALERTPATSVAPSPPQRRARPSDANMPVFDEETAQVAQFLETCTPPMTQFLPSFLGFGCKNEDFLQGVNLLPDDAVESFLNSLPACGESKFTMMDILVLKNHFRAYLK</sequence>
<dbReference type="OrthoDB" id="3065507at2759"/>
<evidence type="ECO:0000313" key="3">
    <source>
        <dbReference type="Proteomes" id="UP000001194"/>
    </source>
</evidence>
<accession>B0D9L1</accession>
<dbReference type="Proteomes" id="UP000001194">
    <property type="component" value="Unassembled WGS sequence"/>
</dbReference>
<protein>
    <submittedName>
        <fullName evidence="2">Predicted protein</fullName>
    </submittedName>
</protein>
<feature type="region of interest" description="Disordered" evidence="1">
    <location>
        <begin position="114"/>
        <end position="161"/>
    </location>
</feature>
<feature type="region of interest" description="Disordered" evidence="1">
    <location>
        <begin position="73"/>
        <end position="100"/>
    </location>
</feature>
<dbReference type="GeneID" id="6076432"/>
<evidence type="ECO:0000256" key="1">
    <source>
        <dbReference type="SAM" id="MobiDB-lite"/>
    </source>
</evidence>
<dbReference type="EMBL" id="DS547101">
    <property type="protein sequence ID" value="EDR08370.1"/>
    <property type="molecule type" value="Genomic_DNA"/>
</dbReference>
<feature type="compositionally biased region" description="Polar residues" evidence="1">
    <location>
        <begin position="91"/>
        <end position="100"/>
    </location>
</feature>
<dbReference type="RefSeq" id="XP_001880595.1">
    <property type="nucleotide sequence ID" value="XM_001880560.1"/>
</dbReference>